<dbReference type="InterPro" id="IPR012338">
    <property type="entry name" value="Beta-lactam/transpept-like"/>
</dbReference>
<dbReference type="EMBL" id="CP095061">
    <property type="protein sequence ID" value="UOQ64344.1"/>
    <property type="molecule type" value="Genomic_DNA"/>
</dbReference>
<evidence type="ECO:0000256" key="5">
    <source>
        <dbReference type="PROSITE-ProRule" id="PRU00339"/>
    </source>
</evidence>
<evidence type="ECO:0000313" key="10">
    <source>
        <dbReference type="Proteomes" id="UP000830401"/>
    </source>
</evidence>
<dbReference type="InterPro" id="IPR001586">
    <property type="entry name" value="Beta-lactam_class-C_AS"/>
</dbReference>
<dbReference type="SMART" id="SM00028">
    <property type="entry name" value="TPR"/>
    <property type="match status" value="2"/>
</dbReference>
<dbReference type="InterPro" id="IPR011990">
    <property type="entry name" value="TPR-like_helical_dom_sf"/>
</dbReference>
<evidence type="ECO:0000256" key="3">
    <source>
        <dbReference type="ARBA" id="ARBA00022801"/>
    </source>
</evidence>
<dbReference type="PANTHER" id="PTHR46825">
    <property type="entry name" value="D-ALANYL-D-ALANINE-CARBOXYPEPTIDASE/ENDOPEPTIDASE AMPH"/>
    <property type="match status" value="1"/>
</dbReference>
<gene>
    <name evidence="9" type="ORF">MUN86_12150</name>
</gene>
<feature type="domain" description="Beta-lactamase-related" evidence="8">
    <location>
        <begin position="51"/>
        <end position="360"/>
    </location>
</feature>
<dbReference type="InterPro" id="IPR019734">
    <property type="entry name" value="TPR_rpt"/>
</dbReference>
<dbReference type="PROSITE" id="PS00336">
    <property type="entry name" value="BETA_LACTAMASE_C"/>
    <property type="match status" value="1"/>
</dbReference>
<organism evidence="9 10">
    <name type="scientific">Hymenobacter volaticus</name>
    <dbReference type="NCBI Taxonomy" id="2932254"/>
    <lineage>
        <taxon>Bacteria</taxon>
        <taxon>Pseudomonadati</taxon>
        <taxon>Bacteroidota</taxon>
        <taxon>Cytophagia</taxon>
        <taxon>Cytophagales</taxon>
        <taxon>Hymenobacteraceae</taxon>
        <taxon>Hymenobacter</taxon>
    </lineage>
</organism>
<evidence type="ECO:0000259" key="8">
    <source>
        <dbReference type="Pfam" id="PF00144"/>
    </source>
</evidence>
<comment type="similarity">
    <text evidence="2 6">Belongs to the class-C beta-lactamase family.</text>
</comment>
<evidence type="ECO:0000256" key="2">
    <source>
        <dbReference type="ARBA" id="ARBA00007840"/>
    </source>
</evidence>
<keyword evidence="4 6" id="KW-0046">Antibiotic resistance</keyword>
<proteinExistence type="inferred from homology"/>
<dbReference type="Gene3D" id="3.40.710.10">
    <property type="entry name" value="DD-peptidase/beta-lactamase superfamily"/>
    <property type="match status" value="1"/>
</dbReference>
<name>A0ABY4G172_9BACT</name>
<dbReference type="Pfam" id="PF00144">
    <property type="entry name" value="Beta-lactamase"/>
    <property type="match status" value="1"/>
</dbReference>
<dbReference type="PROSITE" id="PS50005">
    <property type="entry name" value="TPR"/>
    <property type="match status" value="1"/>
</dbReference>
<comment type="catalytic activity">
    <reaction evidence="1 6">
        <text>a beta-lactam + H2O = a substituted beta-amino acid</text>
        <dbReference type="Rhea" id="RHEA:20401"/>
        <dbReference type="ChEBI" id="CHEBI:15377"/>
        <dbReference type="ChEBI" id="CHEBI:35627"/>
        <dbReference type="ChEBI" id="CHEBI:140347"/>
        <dbReference type="EC" id="3.5.2.6"/>
    </reaction>
</comment>
<feature type="chain" id="PRO_5047154283" description="Beta-lactamase" evidence="7">
    <location>
        <begin position="23"/>
        <end position="500"/>
    </location>
</feature>
<sequence length="500" mass="55018">MTANRCAILTWLFASTLSFASAQSTAPATGRNLKSQLDLVVQREGAAFIKEPTRVGLSIGIIKDKQTYFYNFGTTEKGTNKAPTQNTVYEIGSVSKTFASLLLAQAVAEKRLSLEDDVRNYLKGAYPNLAYAGKPIKLLHLANTTSALPDNLPDRSAVLQQANPDSIPALILRAARTYTKQNFYDDLHTVKLDTVPGLIPRHSNAGAQLLAYILENVYQTPYEKLVEKYIEKPLHMQSATSVKAGNNLLAVGHNEKGSRMPYHFIDNLEPSGGLRYSAADMVKYLAFQLAETNKAVVLSHQPTWGSLEEEAIGLNWNMRKTADSKRQLLHTGGTFGFASYCSFYPELGFGIVVLSNESDRGTQGRLYEVADQIVAGIYGVPPGLQAFQSSLATSKYNQALDVYKAVKKKHPDLHLTEEYVNEWGYKLARAGNPKQAIELFKLNVSLHPNSWNTYDSLAEAYEMTGNNALAISNYKQSLALNPKNTGAVEHLKKLGATANK</sequence>
<dbReference type="Proteomes" id="UP000830401">
    <property type="component" value="Chromosome"/>
</dbReference>
<evidence type="ECO:0000256" key="4">
    <source>
        <dbReference type="ARBA" id="ARBA00023251"/>
    </source>
</evidence>
<keyword evidence="7" id="KW-0732">Signal</keyword>
<keyword evidence="5" id="KW-0802">TPR repeat</keyword>
<dbReference type="PANTHER" id="PTHR46825:SF8">
    <property type="entry name" value="BETA-LACTAMASE-RELATED"/>
    <property type="match status" value="1"/>
</dbReference>
<dbReference type="InterPro" id="IPR001466">
    <property type="entry name" value="Beta-lactam-related"/>
</dbReference>
<dbReference type="EC" id="3.5.2.6" evidence="6"/>
<dbReference type="GO" id="GO:0016787">
    <property type="term" value="F:hydrolase activity"/>
    <property type="evidence" value="ECO:0007669"/>
    <property type="project" value="UniProtKB-KW"/>
</dbReference>
<accession>A0ABY4G172</accession>
<evidence type="ECO:0000313" key="9">
    <source>
        <dbReference type="EMBL" id="UOQ64344.1"/>
    </source>
</evidence>
<evidence type="ECO:0000256" key="1">
    <source>
        <dbReference type="ARBA" id="ARBA00001526"/>
    </source>
</evidence>
<keyword evidence="3 6" id="KW-0378">Hydrolase</keyword>
<evidence type="ECO:0000256" key="6">
    <source>
        <dbReference type="RuleBase" id="RU361140"/>
    </source>
</evidence>
<dbReference type="Gene3D" id="1.25.40.10">
    <property type="entry name" value="Tetratricopeptide repeat domain"/>
    <property type="match status" value="1"/>
</dbReference>
<dbReference type="SUPFAM" id="SSF56601">
    <property type="entry name" value="beta-lactamase/transpeptidase-like"/>
    <property type="match status" value="1"/>
</dbReference>
<dbReference type="SUPFAM" id="SSF48452">
    <property type="entry name" value="TPR-like"/>
    <property type="match status" value="1"/>
</dbReference>
<evidence type="ECO:0000256" key="7">
    <source>
        <dbReference type="SAM" id="SignalP"/>
    </source>
</evidence>
<dbReference type="InterPro" id="IPR050491">
    <property type="entry name" value="AmpC-like"/>
</dbReference>
<feature type="signal peptide" evidence="7">
    <location>
        <begin position="1"/>
        <end position="22"/>
    </location>
</feature>
<reference evidence="9" key="1">
    <citation type="submission" date="2022-04" db="EMBL/GenBank/DDBJ databases">
        <title>Hymenobacter sp. isolated from the air.</title>
        <authorList>
            <person name="Won M."/>
            <person name="Lee C.-M."/>
            <person name="Woen H.-Y."/>
            <person name="Kwon S.-W."/>
        </authorList>
    </citation>
    <scope>NUCLEOTIDE SEQUENCE</scope>
    <source>
        <strain evidence="9">5420S-77</strain>
    </source>
</reference>
<feature type="repeat" description="TPR" evidence="5">
    <location>
        <begin position="451"/>
        <end position="484"/>
    </location>
</feature>
<keyword evidence="10" id="KW-1185">Reference proteome</keyword>
<dbReference type="RefSeq" id="WP_245118093.1">
    <property type="nucleotide sequence ID" value="NZ_CP095061.1"/>
</dbReference>
<protein>
    <recommendedName>
        <fullName evidence="6">Beta-lactamase</fullName>
        <ecNumber evidence="6">3.5.2.6</ecNumber>
    </recommendedName>
</protein>